<evidence type="ECO:0000313" key="2">
    <source>
        <dbReference type="Proteomes" id="UP000245252"/>
    </source>
</evidence>
<organism evidence="1 2">
    <name type="scientific">Metarhizobium album</name>
    <dbReference type="NCBI Taxonomy" id="2182425"/>
    <lineage>
        <taxon>Bacteria</taxon>
        <taxon>Pseudomonadati</taxon>
        <taxon>Pseudomonadota</taxon>
        <taxon>Alphaproteobacteria</taxon>
        <taxon>Hyphomicrobiales</taxon>
        <taxon>Rhizobiaceae</taxon>
        <taxon>Metarhizobium</taxon>
    </lineage>
</organism>
<dbReference type="AlphaFoldDB" id="A0A2U2DWG2"/>
<gene>
    <name evidence="1" type="ORF">DEM27_00165</name>
</gene>
<sequence length="83" mass="8532">MNAETKIRDAAKALLEAVKEGGAAGLVVQWPTRPEGLASIAISETAKAVAIIPAPSPVPTPETALVVRDEPAVDAPRARLPKA</sequence>
<comment type="caution">
    <text evidence="1">The sequence shown here is derived from an EMBL/GenBank/DDBJ whole genome shotgun (WGS) entry which is preliminary data.</text>
</comment>
<accession>A0A2U2DWG2</accession>
<keyword evidence="2" id="KW-1185">Reference proteome</keyword>
<protein>
    <submittedName>
        <fullName evidence="1">Uncharacterized protein</fullName>
    </submittedName>
</protein>
<name>A0A2U2DWG2_9HYPH</name>
<dbReference type="RefSeq" id="WP_109456179.1">
    <property type="nucleotide sequence ID" value="NZ_QFBC01000001.1"/>
</dbReference>
<dbReference type="EMBL" id="QFBC01000001">
    <property type="protein sequence ID" value="PWE57663.1"/>
    <property type="molecule type" value="Genomic_DNA"/>
</dbReference>
<proteinExistence type="predicted"/>
<reference evidence="1 2" key="1">
    <citation type="submission" date="2018-05" db="EMBL/GenBank/DDBJ databases">
        <title>The draft genome of strain NS-104.</title>
        <authorList>
            <person name="Hang P."/>
            <person name="Jiang J."/>
        </authorList>
    </citation>
    <scope>NUCLEOTIDE SEQUENCE [LARGE SCALE GENOMIC DNA]</scope>
    <source>
        <strain evidence="1 2">NS-104</strain>
    </source>
</reference>
<evidence type="ECO:0000313" key="1">
    <source>
        <dbReference type="EMBL" id="PWE57663.1"/>
    </source>
</evidence>
<dbReference type="Proteomes" id="UP000245252">
    <property type="component" value="Unassembled WGS sequence"/>
</dbReference>